<feature type="active site" evidence="4">
    <location>
        <position position="262"/>
    </location>
</feature>
<dbReference type="GO" id="GO:1990966">
    <property type="term" value="P:ATP generation from poly-ADP-D-ribose"/>
    <property type="evidence" value="ECO:0007669"/>
    <property type="project" value="TreeGrafter"/>
</dbReference>
<evidence type="ECO:0000313" key="9">
    <source>
        <dbReference type="Proteomes" id="UP001174909"/>
    </source>
</evidence>
<feature type="binding site" evidence="5">
    <location>
        <position position="301"/>
    </location>
    <ligand>
        <name>substrate</name>
    </ligand>
</feature>
<evidence type="ECO:0000256" key="4">
    <source>
        <dbReference type="PIRSR" id="PIRSR607724-1"/>
    </source>
</evidence>
<dbReference type="Proteomes" id="UP001174909">
    <property type="component" value="Unassembled WGS sequence"/>
</dbReference>
<feature type="active site" evidence="4">
    <location>
        <position position="261"/>
    </location>
</feature>
<reference evidence="8" key="1">
    <citation type="submission" date="2023-03" db="EMBL/GenBank/DDBJ databases">
        <authorList>
            <person name="Steffen K."/>
            <person name="Cardenas P."/>
        </authorList>
    </citation>
    <scope>NUCLEOTIDE SEQUENCE</scope>
</reference>
<evidence type="ECO:0000256" key="1">
    <source>
        <dbReference type="ARBA" id="ARBA00009545"/>
    </source>
</evidence>
<dbReference type="GO" id="GO:0006282">
    <property type="term" value="P:regulation of DNA repair"/>
    <property type="evidence" value="ECO:0007669"/>
    <property type="project" value="InterPro"/>
</dbReference>
<evidence type="ECO:0000259" key="6">
    <source>
        <dbReference type="Pfam" id="PF05028"/>
    </source>
</evidence>
<dbReference type="GO" id="GO:0005975">
    <property type="term" value="P:carbohydrate metabolic process"/>
    <property type="evidence" value="ECO:0007669"/>
    <property type="project" value="InterPro"/>
</dbReference>
<feature type="binding site" evidence="5">
    <location>
        <position position="246"/>
    </location>
    <ligand>
        <name>substrate</name>
    </ligand>
</feature>
<dbReference type="GO" id="GO:0005634">
    <property type="term" value="C:nucleus"/>
    <property type="evidence" value="ECO:0007669"/>
    <property type="project" value="TreeGrafter"/>
</dbReference>
<proteinExistence type="inferred from homology"/>
<feature type="active site" evidence="4">
    <location>
        <position position="243"/>
    </location>
</feature>
<feature type="domain" description="PARG helical" evidence="7">
    <location>
        <begin position="85"/>
        <end position="187"/>
    </location>
</feature>
<accession>A0AA35W5W6</accession>
<keyword evidence="3" id="KW-0378">Hydrolase</keyword>
<dbReference type="GO" id="GO:0009225">
    <property type="term" value="P:nucleotide-sugar metabolic process"/>
    <property type="evidence" value="ECO:0007669"/>
    <property type="project" value="TreeGrafter"/>
</dbReference>
<dbReference type="InterPro" id="IPR007724">
    <property type="entry name" value="Poly_GlycHdrlase"/>
</dbReference>
<sequence>MRRSLRGIKRTAAEAGTEFSIILPNKLDSWAKVSENLRKIVQGEVRDVKGFERVYTSIESYRPKISEPKFAGLRRLLRDGLHVSERHFLDTLLPWIASKALEVESLFRDQNYQLPLLVQGTEGEVVLTRLQVSCLLALAFFCTFPPPSDRHFQHFLLTHFLRSNFSQSQCSKLLCILAYFDRVRQAETERRREFLDLKISIERRGIEKQDPEVLWGKCNRPLSQFSCEEEGLIEDAHGDLQVDFANRYIGGGVLEMGNVQEEIRFSINPECLVSMLICEVMLDNEAILIRGAEQFAEYSGYGSGFLFTGPHTDKNPTDERNMRCVSIVAIDAVPQGYADQDEYDAATLVRELDKAYCGFSFVIAGDDRGSGAMRPVATGNWGCGAFGGDRELKTLQQWMAATMAGRPIKYYSFRDSRFSDGQAKIVSLLHEREVTVGQLYHILESYSKLTERNGVFNFVAEKLAAS</sequence>
<dbReference type="Pfam" id="PF05028">
    <property type="entry name" value="PARG_cat_C"/>
    <property type="match status" value="1"/>
</dbReference>
<dbReference type="PANTHER" id="PTHR12837:SF0">
    <property type="entry name" value="POLY(ADP-RIBOSE) GLYCOHYDROLASE"/>
    <property type="match status" value="1"/>
</dbReference>
<comment type="similarity">
    <text evidence="1">Belongs to the poly(ADP-ribose) glycohydrolase family.</text>
</comment>
<feature type="domain" description="PARG catalytic Macro" evidence="6">
    <location>
        <begin position="215"/>
        <end position="418"/>
    </location>
</feature>
<protein>
    <recommendedName>
        <fullName evidence="2">poly(ADP-ribose) glycohydrolase</fullName>
        <ecNumber evidence="2">3.2.1.143</ecNumber>
    </recommendedName>
</protein>
<dbReference type="EMBL" id="CASHTH010000268">
    <property type="protein sequence ID" value="CAI7996352.1"/>
    <property type="molecule type" value="Genomic_DNA"/>
</dbReference>
<name>A0AA35W5W6_GEOBA</name>
<evidence type="ECO:0000256" key="5">
    <source>
        <dbReference type="PIRSR" id="PIRSR607724-2"/>
    </source>
</evidence>
<comment type="caution">
    <text evidence="8">The sequence shown here is derived from an EMBL/GenBank/DDBJ whole genome shotgun (WGS) entry which is preliminary data.</text>
</comment>
<dbReference type="Pfam" id="PF20811">
    <property type="entry name" value="PARG_cat_N"/>
    <property type="match status" value="1"/>
</dbReference>
<gene>
    <name evidence="8" type="ORF">GBAR_LOCUS1858</name>
</gene>
<evidence type="ECO:0000259" key="7">
    <source>
        <dbReference type="Pfam" id="PF20811"/>
    </source>
</evidence>
<dbReference type="PANTHER" id="PTHR12837">
    <property type="entry name" value="POLY ADP-RIBOSE GLYCOHYDROLASE"/>
    <property type="match status" value="1"/>
</dbReference>
<dbReference type="InterPro" id="IPR046372">
    <property type="entry name" value="PARG_cat_C"/>
</dbReference>
<feature type="binding site" evidence="5">
    <location>
        <position position="260"/>
    </location>
    <ligand>
        <name>substrate</name>
    </ligand>
</feature>
<dbReference type="GO" id="GO:0004649">
    <property type="term" value="F:poly(ADP-ribose) glycohydrolase activity"/>
    <property type="evidence" value="ECO:0007669"/>
    <property type="project" value="UniProtKB-EC"/>
</dbReference>
<evidence type="ECO:0000256" key="3">
    <source>
        <dbReference type="ARBA" id="ARBA00022801"/>
    </source>
</evidence>
<dbReference type="GO" id="GO:0005737">
    <property type="term" value="C:cytoplasm"/>
    <property type="evidence" value="ECO:0007669"/>
    <property type="project" value="TreeGrafter"/>
</dbReference>
<evidence type="ECO:0000256" key="2">
    <source>
        <dbReference type="ARBA" id="ARBA00012255"/>
    </source>
</evidence>
<keyword evidence="9" id="KW-1185">Reference proteome</keyword>
<dbReference type="AlphaFoldDB" id="A0AA35W5W6"/>
<evidence type="ECO:0000313" key="8">
    <source>
        <dbReference type="EMBL" id="CAI7996352.1"/>
    </source>
</evidence>
<organism evidence="8 9">
    <name type="scientific">Geodia barretti</name>
    <name type="common">Barrett's horny sponge</name>
    <dbReference type="NCBI Taxonomy" id="519541"/>
    <lineage>
        <taxon>Eukaryota</taxon>
        <taxon>Metazoa</taxon>
        <taxon>Porifera</taxon>
        <taxon>Demospongiae</taxon>
        <taxon>Heteroscleromorpha</taxon>
        <taxon>Tetractinellida</taxon>
        <taxon>Astrophorina</taxon>
        <taxon>Geodiidae</taxon>
        <taxon>Geodia</taxon>
    </lineage>
</organism>
<dbReference type="EC" id="3.2.1.143" evidence="2"/>
<dbReference type="InterPro" id="IPR048362">
    <property type="entry name" value="PARG_helical"/>
</dbReference>